<keyword evidence="1" id="KW-0472">Membrane</keyword>
<sequence>MSQQIRLSSQAVFFNIVAIFAAVSSFHGVWAFSCYQCRGDGICDVPTEAMKTDCTSPLGTIHTCIKAVVDAKTIRACGVPEVTIH</sequence>
<protein>
    <submittedName>
        <fullName evidence="2">Uncharacterized protein</fullName>
    </submittedName>
</protein>
<comment type="caution">
    <text evidence="2">The sequence shown here is derived from an EMBL/GenBank/DDBJ whole genome shotgun (WGS) entry which is preliminary data.</text>
</comment>
<dbReference type="AlphaFoldDB" id="A0A1W0X681"/>
<proteinExistence type="predicted"/>
<evidence type="ECO:0000313" key="2">
    <source>
        <dbReference type="EMBL" id="OQV22821.1"/>
    </source>
</evidence>
<reference evidence="3" key="1">
    <citation type="submission" date="2017-01" db="EMBL/GenBank/DDBJ databases">
        <title>Comparative genomics of anhydrobiosis in the tardigrade Hypsibius dujardini.</title>
        <authorList>
            <person name="Yoshida Y."/>
            <person name="Koutsovoulos G."/>
            <person name="Laetsch D."/>
            <person name="Stevens L."/>
            <person name="Kumar S."/>
            <person name="Horikawa D."/>
            <person name="Ishino K."/>
            <person name="Komine S."/>
            <person name="Tomita M."/>
            <person name="Blaxter M."/>
            <person name="Arakawa K."/>
        </authorList>
    </citation>
    <scope>NUCLEOTIDE SEQUENCE [LARGE SCALE GENOMIC DNA]</scope>
    <source>
        <strain evidence="3">Z151</strain>
    </source>
</reference>
<keyword evidence="1" id="KW-0812">Transmembrane</keyword>
<organism evidence="2 3">
    <name type="scientific">Hypsibius exemplaris</name>
    <name type="common">Freshwater tardigrade</name>
    <dbReference type="NCBI Taxonomy" id="2072580"/>
    <lineage>
        <taxon>Eukaryota</taxon>
        <taxon>Metazoa</taxon>
        <taxon>Ecdysozoa</taxon>
        <taxon>Tardigrada</taxon>
        <taxon>Eutardigrada</taxon>
        <taxon>Parachela</taxon>
        <taxon>Hypsibioidea</taxon>
        <taxon>Hypsibiidae</taxon>
        <taxon>Hypsibius</taxon>
    </lineage>
</organism>
<keyword evidence="1" id="KW-1133">Transmembrane helix</keyword>
<keyword evidence="3" id="KW-1185">Reference proteome</keyword>
<feature type="transmembrane region" description="Helical" evidence="1">
    <location>
        <begin position="12"/>
        <end position="33"/>
    </location>
</feature>
<evidence type="ECO:0000256" key="1">
    <source>
        <dbReference type="SAM" id="Phobius"/>
    </source>
</evidence>
<gene>
    <name evidence="2" type="ORF">BV898_03255</name>
</gene>
<accession>A0A1W0X681</accession>
<dbReference type="EMBL" id="MTYJ01000015">
    <property type="protein sequence ID" value="OQV22821.1"/>
    <property type="molecule type" value="Genomic_DNA"/>
</dbReference>
<dbReference type="PROSITE" id="PS51257">
    <property type="entry name" value="PROKAR_LIPOPROTEIN"/>
    <property type="match status" value="1"/>
</dbReference>
<evidence type="ECO:0000313" key="3">
    <source>
        <dbReference type="Proteomes" id="UP000192578"/>
    </source>
</evidence>
<dbReference type="Proteomes" id="UP000192578">
    <property type="component" value="Unassembled WGS sequence"/>
</dbReference>
<name>A0A1W0X681_HYPEX</name>